<reference evidence="6 7" key="1">
    <citation type="journal article" date="2015" name="Int. J. Syst. Evol. Microbiol.">
        <title>Streptomyces gilvifuscus sp. nov., an actinomycete that produces antibacterial compounds isolated from soil.</title>
        <authorList>
            <person name="Nguyen T.M."/>
            <person name="Kim J."/>
        </authorList>
    </citation>
    <scope>NUCLEOTIDE SEQUENCE [LARGE SCALE GENOMIC DNA]</scope>
    <source>
        <strain evidence="6 7">T113</strain>
    </source>
</reference>
<dbReference type="PROSITE" id="PS00041">
    <property type="entry name" value="HTH_ARAC_FAMILY_1"/>
    <property type="match status" value="1"/>
</dbReference>
<dbReference type="PROSITE" id="PS01124">
    <property type="entry name" value="HTH_ARAC_FAMILY_2"/>
    <property type="match status" value="1"/>
</dbReference>
<evidence type="ECO:0000313" key="7">
    <source>
        <dbReference type="Proteomes" id="UP001221328"/>
    </source>
</evidence>
<dbReference type="Pfam" id="PF12833">
    <property type="entry name" value="HTH_18"/>
    <property type="match status" value="1"/>
</dbReference>
<keyword evidence="1" id="KW-0805">Transcription regulation</keyword>
<name>A0ABT5FPK1_9ACTN</name>
<dbReference type="InterPro" id="IPR018062">
    <property type="entry name" value="HTH_AraC-typ_CS"/>
</dbReference>
<dbReference type="Pfam" id="PF02311">
    <property type="entry name" value="AraC_binding"/>
    <property type="match status" value="1"/>
</dbReference>
<dbReference type="RefSeq" id="WP_272174671.1">
    <property type="nucleotide sequence ID" value="NZ_JAQOSK010000002.1"/>
</dbReference>
<dbReference type="InterPro" id="IPR003313">
    <property type="entry name" value="AraC-bd"/>
</dbReference>
<dbReference type="EMBL" id="JAQOSK010000002">
    <property type="protein sequence ID" value="MDC2954439.1"/>
    <property type="molecule type" value="Genomic_DNA"/>
</dbReference>
<evidence type="ECO:0000256" key="1">
    <source>
        <dbReference type="ARBA" id="ARBA00023015"/>
    </source>
</evidence>
<accession>A0ABT5FPK1</accession>
<protein>
    <submittedName>
        <fullName evidence="6">Helix-turn-helix domain-containing protein</fullName>
    </submittedName>
</protein>
<evidence type="ECO:0000256" key="2">
    <source>
        <dbReference type="ARBA" id="ARBA00023125"/>
    </source>
</evidence>
<feature type="domain" description="HTH araC/xylS-type" evidence="5">
    <location>
        <begin position="197"/>
        <end position="295"/>
    </location>
</feature>
<dbReference type="Proteomes" id="UP001221328">
    <property type="component" value="Unassembled WGS sequence"/>
</dbReference>
<keyword evidence="2" id="KW-0238">DNA-binding</keyword>
<evidence type="ECO:0000256" key="3">
    <source>
        <dbReference type="ARBA" id="ARBA00023159"/>
    </source>
</evidence>
<keyword evidence="7" id="KW-1185">Reference proteome</keyword>
<gene>
    <name evidence="6" type="ORF">PO587_08200</name>
</gene>
<dbReference type="InterPro" id="IPR037923">
    <property type="entry name" value="HTH-like"/>
</dbReference>
<evidence type="ECO:0000256" key="4">
    <source>
        <dbReference type="ARBA" id="ARBA00023163"/>
    </source>
</evidence>
<evidence type="ECO:0000313" key="6">
    <source>
        <dbReference type="EMBL" id="MDC2954439.1"/>
    </source>
</evidence>
<dbReference type="InterPro" id="IPR050204">
    <property type="entry name" value="AraC_XylS_family_regulators"/>
</dbReference>
<dbReference type="Gene3D" id="2.60.120.280">
    <property type="entry name" value="Regulatory protein AraC"/>
    <property type="match status" value="1"/>
</dbReference>
<keyword evidence="4" id="KW-0804">Transcription</keyword>
<organism evidence="6 7">
    <name type="scientific">Streptomyces gilvifuscus</name>
    <dbReference type="NCBI Taxonomy" id="1550617"/>
    <lineage>
        <taxon>Bacteria</taxon>
        <taxon>Bacillati</taxon>
        <taxon>Actinomycetota</taxon>
        <taxon>Actinomycetes</taxon>
        <taxon>Kitasatosporales</taxon>
        <taxon>Streptomycetaceae</taxon>
        <taxon>Streptomyces</taxon>
    </lineage>
</organism>
<keyword evidence="3" id="KW-0010">Activator</keyword>
<dbReference type="SUPFAM" id="SSF46689">
    <property type="entry name" value="Homeodomain-like"/>
    <property type="match status" value="2"/>
</dbReference>
<dbReference type="SUPFAM" id="SSF51215">
    <property type="entry name" value="Regulatory protein AraC"/>
    <property type="match status" value="1"/>
</dbReference>
<dbReference type="Gene3D" id="1.10.10.60">
    <property type="entry name" value="Homeodomain-like"/>
    <property type="match status" value="2"/>
</dbReference>
<sequence>MPVNADRLPEAAAPPPGLVVIGHYDELPGYGISRPGGAESWLFLWTTGGRGRVRQGRAEVAAGTGDLVVLAPGAPHQYAVEPAAAGWRFWWVHCQARPGWTPWLRPYDAGDGLYAVTPTPAAVHGRVEAAFGRMLADARWTGTEAPPATAPGHDRVAVAHGTAARELALSSLEEIVLLTAATARPPATRPGIDERVRRAEALIAADPAAPHTVRSLAARVSLSPSRFAHLFAEQLGRSPMRALREARLRHAARLLEGSDLSVERVAAASGFASPFHFNRVFRDRYGVPPGVYRARGSMVGE</sequence>
<dbReference type="InterPro" id="IPR018060">
    <property type="entry name" value="HTH_AraC"/>
</dbReference>
<dbReference type="SMART" id="SM00342">
    <property type="entry name" value="HTH_ARAC"/>
    <property type="match status" value="1"/>
</dbReference>
<dbReference type="InterPro" id="IPR009057">
    <property type="entry name" value="Homeodomain-like_sf"/>
</dbReference>
<proteinExistence type="predicted"/>
<evidence type="ECO:0000259" key="5">
    <source>
        <dbReference type="PROSITE" id="PS01124"/>
    </source>
</evidence>
<comment type="caution">
    <text evidence="6">The sequence shown here is derived from an EMBL/GenBank/DDBJ whole genome shotgun (WGS) entry which is preliminary data.</text>
</comment>
<dbReference type="PANTHER" id="PTHR46796">
    <property type="entry name" value="HTH-TYPE TRANSCRIPTIONAL ACTIVATOR RHAS-RELATED"/>
    <property type="match status" value="1"/>
</dbReference>